<proteinExistence type="predicted"/>
<comment type="caution">
    <text evidence="1">The sequence shown here is derived from an EMBL/GenBank/DDBJ whole genome shotgun (WGS) entry which is preliminary data.</text>
</comment>
<dbReference type="EMBL" id="JACHWZ010000024">
    <property type="protein sequence ID" value="MBB3063139.1"/>
    <property type="molecule type" value="Genomic_DNA"/>
</dbReference>
<keyword evidence="2" id="KW-1185">Reference proteome</keyword>
<reference evidence="1 2" key="1">
    <citation type="submission" date="2020-08" db="EMBL/GenBank/DDBJ databases">
        <title>Genomic Encyclopedia of Type Strains, Phase III (KMG-III): the genomes of soil and plant-associated and newly described type strains.</title>
        <authorList>
            <person name="Whitman W."/>
        </authorList>
    </citation>
    <scope>NUCLEOTIDE SEQUENCE [LARGE SCALE GENOMIC DNA]</scope>
    <source>
        <strain evidence="1 2">CECT 8799</strain>
    </source>
</reference>
<evidence type="ECO:0000313" key="1">
    <source>
        <dbReference type="EMBL" id="MBB3063139.1"/>
    </source>
</evidence>
<evidence type="ECO:0000313" key="2">
    <source>
        <dbReference type="Proteomes" id="UP000535937"/>
    </source>
</evidence>
<dbReference type="RefSeq" id="WP_183463042.1">
    <property type="nucleotide sequence ID" value="NZ_JACHWZ010000024.1"/>
</dbReference>
<organism evidence="1 2">
    <name type="scientific">Microbulbifer rhizosphaerae</name>
    <dbReference type="NCBI Taxonomy" id="1562603"/>
    <lineage>
        <taxon>Bacteria</taxon>
        <taxon>Pseudomonadati</taxon>
        <taxon>Pseudomonadota</taxon>
        <taxon>Gammaproteobacteria</taxon>
        <taxon>Cellvibrionales</taxon>
        <taxon>Microbulbiferaceae</taxon>
        <taxon>Microbulbifer</taxon>
    </lineage>
</organism>
<name>A0A7W4WF76_9GAMM</name>
<gene>
    <name evidence="1" type="ORF">FHS09_003991</name>
</gene>
<accession>A0A7W4WF76</accession>
<sequence length="78" mass="8995">MDSVAEEIARYMRQRGRAADTLEGITHWWLLRQRLYEGRQQVEHAVDYLCRIGVVESRTLPDGSVVYSAATKKNDQAE</sequence>
<protein>
    <submittedName>
        <fullName evidence="1">Uncharacterized protein</fullName>
    </submittedName>
</protein>
<dbReference type="AlphaFoldDB" id="A0A7W4WF76"/>
<dbReference type="Proteomes" id="UP000535937">
    <property type="component" value="Unassembled WGS sequence"/>
</dbReference>